<gene>
    <name evidence="9" type="ORF">G6321_00021750</name>
    <name evidence="8" type="ORF">G6321_46440</name>
</gene>
<evidence type="ECO:0000313" key="9">
    <source>
        <dbReference type="EMBL" id="UGX97614.1"/>
    </source>
</evidence>
<dbReference type="Proteomes" id="UP000564836">
    <property type="component" value="Chromosome"/>
</dbReference>
<dbReference type="RefSeq" id="WP_166342053.1">
    <property type="nucleotide sequence ID" value="NZ_CP088280.1"/>
</dbReference>
<dbReference type="PANTHER" id="PTHR30629:SF2">
    <property type="entry name" value="PROPHAGE INTEGRASE INTS-RELATED"/>
    <property type="match status" value="1"/>
</dbReference>
<evidence type="ECO:0000256" key="1">
    <source>
        <dbReference type="ARBA" id="ARBA00008857"/>
    </source>
</evidence>
<dbReference type="EMBL" id="CP088280">
    <property type="protein sequence ID" value="UGX97614.1"/>
    <property type="molecule type" value="Genomic_DNA"/>
</dbReference>
<evidence type="ECO:0000256" key="2">
    <source>
        <dbReference type="ARBA" id="ARBA00022908"/>
    </source>
</evidence>
<evidence type="ECO:0000256" key="5">
    <source>
        <dbReference type="PROSITE-ProRule" id="PRU01248"/>
    </source>
</evidence>
<dbReference type="PANTHER" id="PTHR30629">
    <property type="entry name" value="PROPHAGE INTEGRASE"/>
    <property type="match status" value="1"/>
</dbReference>
<keyword evidence="2" id="KW-0229">DNA integration</keyword>
<dbReference type="InterPro" id="IPR011010">
    <property type="entry name" value="DNA_brk_join_enz"/>
</dbReference>
<dbReference type="Pfam" id="PF00589">
    <property type="entry name" value="Phage_integrase"/>
    <property type="match status" value="1"/>
</dbReference>
<dbReference type="EMBL" id="JACBFH010000001">
    <property type="protein sequence ID" value="NYY95585.1"/>
    <property type="molecule type" value="Genomic_DNA"/>
</dbReference>
<keyword evidence="3 5" id="KW-0238">DNA-binding</keyword>
<comment type="similarity">
    <text evidence="1">Belongs to the 'phage' integrase family.</text>
</comment>
<evidence type="ECO:0000256" key="4">
    <source>
        <dbReference type="ARBA" id="ARBA00023172"/>
    </source>
</evidence>
<dbReference type="Gene3D" id="1.10.443.10">
    <property type="entry name" value="Intergrase catalytic core"/>
    <property type="match status" value="1"/>
</dbReference>
<name>A0A7Z0TX94_9BRAD</name>
<dbReference type="InterPro" id="IPR038488">
    <property type="entry name" value="Integrase_DNA-bd_sf"/>
</dbReference>
<dbReference type="InterPro" id="IPR002104">
    <property type="entry name" value="Integrase_catalytic"/>
</dbReference>
<evidence type="ECO:0000313" key="8">
    <source>
        <dbReference type="EMBL" id="NYY95585.1"/>
    </source>
</evidence>
<evidence type="ECO:0000256" key="3">
    <source>
        <dbReference type="ARBA" id="ARBA00023125"/>
    </source>
</evidence>
<dbReference type="GO" id="GO:0006310">
    <property type="term" value="P:DNA recombination"/>
    <property type="evidence" value="ECO:0007669"/>
    <property type="project" value="UniProtKB-KW"/>
</dbReference>
<dbReference type="PROSITE" id="PS51900">
    <property type="entry name" value="CB"/>
    <property type="match status" value="1"/>
</dbReference>
<evidence type="ECO:0000259" key="7">
    <source>
        <dbReference type="PROSITE" id="PS51900"/>
    </source>
</evidence>
<reference evidence="8" key="2">
    <citation type="submission" date="2020-06" db="EMBL/GenBank/DDBJ databases">
        <title>Whole Genome Sequence of Bradyrhizobium sp. Strain 323S2.</title>
        <authorList>
            <person name="Bromfield E.S.P."/>
        </authorList>
    </citation>
    <scope>NUCLEOTIDE SEQUENCE [LARGE SCALE GENOMIC DNA]</scope>
    <source>
        <strain evidence="8">323S2</strain>
    </source>
</reference>
<dbReference type="Gene3D" id="3.30.160.390">
    <property type="entry name" value="Integrase, DNA-binding domain"/>
    <property type="match status" value="1"/>
</dbReference>
<sequence>MPIIKIGRRSIAKLEPGEKPALYYDEDLAGFGIKVTPSGAQSWFVEYRPGEGGRGVTKRRMVIGTPATLTPEKAREAAERLLAQVKLGGDPAAERAKARRADTVNDILDAYIKEHAVPHLKESSADLLAIYFDKHIRPVLGHKKSTSVVKADVASLHRTIGRTQAVTANRAIVALKGAYNHAIEHGSIPETTKNPAAGIKLFEEEPRERYLTEEELQRLGDALREGETVGLPHVIDETKQSKHARKPENRFTKIDQYAAAAIRLLLFTGCRLREILNLRWSEYDAGRGLLFLPTSKTGRKTVVLSAPAIAILDTLPRIGGYVIAPESAGQKNEHPRHDLNRPWRAIRKRSGIEDVHIHDLRHSFGAVGAGSGLGLPIIGRLLGHTQAATTARYSHVAIDPAKRAADLIAGQIADAMNGGK</sequence>
<dbReference type="SUPFAM" id="SSF56349">
    <property type="entry name" value="DNA breaking-rejoining enzymes"/>
    <property type="match status" value="1"/>
</dbReference>
<evidence type="ECO:0000259" key="6">
    <source>
        <dbReference type="PROSITE" id="PS51898"/>
    </source>
</evidence>
<dbReference type="CDD" id="cd00796">
    <property type="entry name" value="INT_Rci_Hp1_C"/>
    <property type="match status" value="1"/>
</dbReference>
<keyword evidence="4" id="KW-0233">DNA recombination</keyword>
<dbReference type="Pfam" id="PF13356">
    <property type="entry name" value="Arm-DNA-bind_3"/>
    <property type="match status" value="1"/>
</dbReference>
<dbReference type="GO" id="GO:0015074">
    <property type="term" value="P:DNA integration"/>
    <property type="evidence" value="ECO:0007669"/>
    <property type="project" value="UniProtKB-KW"/>
</dbReference>
<feature type="domain" description="Core-binding (CB)" evidence="7">
    <location>
        <begin position="102"/>
        <end position="183"/>
    </location>
</feature>
<reference evidence="9 10" key="1">
    <citation type="journal article" date="2017" name="Syst. Appl. Microbiol.">
        <title>Soybeans inoculated with root zone soils of Canadian native legumes harbour diverse and novel Bradyrhizobium spp. that possess agricultural potential.</title>
        <authorList>
            <person name="Bromfield E.S.P."/>
            <person name="Cloutier S."/>
            <person name="Tambong J.T."/>
            <person name="Tran Thi T.V."/>
        </authorList>
    </citation>
    <scope>NUCLEOTIDE SEQUENCE [LARGE SCALE GENOMIC DNA]</scope>
    <source>
        <strain evidence="9 10">323S2</strain>
    </source>
</reference>
<organism evidence="8">
    <name type="scientific">Bradyrhizobium barranii subsp. barranii</name>
    <dbReference type="NCBI Taxonomy" id="2823807"/>
    <lineage>
        <taxon>Bacteria</taxon>
        <taxon>Pseudomonadati</taxon>
        <taxon>Pseudomonadota</taxon>
        <taxon>Alphaproteobacteria</taxon>
        <taxon>Hyphomicrobiales</taxon>
        <taxon>Nitrobacteraceae</taxon>
        <taxon>Bradyrhizobium</taxon>
        <taxon>Bradyrhizobium barranii</taxon>
    </lineage>
</organism>
<dbReference type="Gene3D" id="1.10.150.130">
    <property type="match status" value="1"/>
</dbReference>
<dbReference type="PROSITE" id="PS51898">
    <property type="entry name" value="TYR_RECOMBINASE"/>
    <property type="match status" value="1"/>
</dbReference>
<feature type="domain" description="Tyr recombinase" evidence="6">
    <location>
        <begin position="206"/>
        <end position="406"/>
    </location>
</feature>
<dbReference type="AlphaFoldDB" id="A0A7Z0TX94"/>
<dbReference type="InterPro" id="IPR025166">
    <property type="entry name" value="Integrase_DNA_bind_dom"/>
</dbReference>
<evidence type="ECO:0000313" key="10">
    <source>
        <dbReference type="Proteomes" id="UP000564836"/>
    </source>
</evidence>
<protein>
    <submittedName>
        <fullName evidence="8">Site-specific integrase</fullName>
    </submittedName>
</protein>
<accession>A0A7Z0TX94</accession>
<dbReference type="InterPro" id="IPR010998">
    <property type="entry name" value="Integrase_recombinase_N"/>
</dbReference>
<reference evidence="9 10" key="3">
    <citation type="journal article" date="2022" name="Int. J. Syst. Evol. Microbiol.">
        <title>Strains of Bradyrhizobium barranii sp. nov. associated with legumes native to Canada are symbionts of soybeans and belong to different subspecies (subsp. barranii subsp. nov. and subsp. apii subsp. nov.) and symbiovars (sv. glycinearum and sv. septentrionale).</title>
        <authorList>
            <person name="Bromfield E.S.P."/>
            <person name="Cloutier S."/>
            <person name="Wasai-Hara S."/>
            <person name="Minamisawa K."/>
        </authorList>
    </citation>
    <scope>NUCLEOTIDE SEQUENCE [LARGE SCALE GENOMIC DNA]</scope>
    <source>
        <strain evidence="9 10">323S2</strain>
    </source>
</reference>
<dbReference type="InterPro" id="IPR050808">
    <property type="entry name" value="Phage_Integrase"/>
</dbReference>
<dbReference type="InterPro" id="IPR013762">
    <property type="entry name" value="Integrase-like_cat_sf"/>
</dbReference>
<proteinExistence type="inferred from homology"/>
<dbReference type="GO" id="GO:0003677">
    <property type="term" value="F:DNA binding"/>
    <property type="evidence" value="ECO:0007669"/>
    <property type="project" value="UniProtKB-UniRule"/>
</dbReference>
<dbReference type="InterPro" id="IPR044068">
    <property type="entry name" value="CB"/>
</dbReference>